<keyword evidence="1" id="KW-0812">Transmembrane</keyword>
<dbReference type="Gene3D" id="1.10.1760.20">
    <property type="match status" value="1"/>
</dbReference>
<protein>
    <submittedName>
        <fullName evidence="2">ECF transporter S component</fullName>
    </submittedName>
</protein>
<keyword evidence="1" id="KW-0472">Membrane</keyword>
<feature type="transmembrane region" description="Helical" evidence="1">
    <location>
        <begin position="123"/>
        <end position="149"/>
    </location>
</feature>
<proteinExistence type="predicted"/>
<feature type="transmembrane region" description="Helical" evidence="1">
    <location>
        <begin position="36"/>
        <end position="54"/>
    </location>
</feature>
<sequence length="202" mass="21350">MRKNGKLNTTYMVEMALLIAIILIMAFTPIGYIKTFGLEITLIVVPVAVGAVVLGPAAGAILGGVFGLTSFIQCFGMSAFGAMLLSINPAGTFVVCFVTRLVMGWLTGLIAQGLKKVKALKGASVFIANLCCPLLNTLLFMTTLILFFYQTEFIQGLAKNMKVANPFAFVIAFVGVNGLVEAAACFVVGSAITKALQHSVNK</sequence>
<reference evidence="2 3" key="1">
    <citation type="submission" date="2024-03" db="EMBL/GenBank/DDBJ databases">
        <title>Human intestinal bacterial collection.</title>
        <authorList>
            <person name="Pauvert C."/>
            <person name="Hitch T.C.A."/>
            <person name="Clavel T."/>
        </authorList>
    </citation>
    <scope>NUCLEOTIDE SEQUENCE [LARGE SCALE GENOMIC DNA]</scope>
    <source>
        <strain evidence="2 3">CLA-AA-H185</strain>
    </source>
</reference>
<dbReference type="RefSeq" id="WP_353530642.1">
    <property type="nucleotide sequence ID" value="NZ_JBBMEX010000005.1"/>
</dbReference>
<accession>A0ABV1HCN9</accession>
<evidence type="ECO:0000256" key="1">
    <source>
        <dbReference type="SAM" id="Phobius"/>
    </source>
</evidence>
<feature type="transmembrane region" description="Helical" evidence="1">
    <location>
        <begin position="169"/>
        <end position="192"/>
    </location>
</feature>
<dbReference type="InterPro" id="IPR024529">
    <property type="entry name" value="ECF_trnsprt_substrate-spec"/>
</dbReference>
<feature type="transmembrane region" description="Helical" evidence="1">
    <location>
        <begin position="90"/>
        <end position="111"/>
    </location>
</feature>
<feature type="transmembrane region" description="Helical" evidence="1">
    <location>
        <begin position="12"/>
        <end position="30"/>
    </location>
</feature>
<keyword evidence="1" id="KW-1133">Transmembrane helix</keyword>
<dbReference type="Proteomes" id="UP001454489">
    <property type="component" value="Unassembled WGS sequence"/>
</dbReference>
<gene>
    <name evidence="2" type="ORF">WMO43_06330</name>
</gene>
<evidence type="ECO:0000313" key="2">
    <source>
        <dbReference type="EMBL" id="MEQ2557481.1"/>
    </source>
</evidence>
<evidence type="ECO:0000313" key="3">
    <source>
        <dbReference type="Proteomes" id="UP001454489"/>
    </source>
</evidence>
<dbReference type="Pfam" id="PF12822">
    <property type="entry name" value="ECF_trnsprt"/>
    <property type="match status" value="1"/>
</dbReference>
<organism evidence="2 3">
    <name type="scientific">Maccoyibacter intestinihominis</name>
    <dbReference type="NCBI Taxonomy" id="3133499"/>
    <lineage>
        <taxon>Bacteria</taxon>
        <taxon>Bacillati</taxon>
        <taxon>Bacillota</taxon>
        <taxon>Clostridia</taxon>
        <taxon>Lachnospirales</taxon>
        <taxon>Lachnospiraceae</taxon>
        <taxon>Maccoyibacter</taxon>
    </lineage>
</organism>
<comment type="caution">
    <text evidence="2">The sequence shown here is derived from an EMBL/GenBank/DDBJ whole genome shotgun (WGS) entry which is preliminary data.</text>
</comment>
<name>A0ABV1HCN9_9FIRM</name>
<keyword evidence="3" id="KW-1185">Reference proteome</keyword>
<dbReference type="EMBL" id="JBBMEX010000005">
    <property type="protein sequence ID" value="MEQ2557481.1"/>
    <property type="molecule type" value="Genomic_DNA"/>
</dbReference>